<feature type="transmembrane region" description="Helical" evidence="4">
    <location>
        <begin position="179"/>
        <end position="203"/>
    </location>
</feature>
<reference evidence="7" key="1">
    <citation type="submission" date="2025-08" db="UniProtKB">
        <authorList>
            <consortium name="RefSeq"/>
        </authorList>
    </citation>
    <scope>IDENTIFICATION</scope>
    <source>
        <tissue evidence="7">Tentacle</tissue>
    </source>
</reference>
<feature type="region of interest" description="Disordered" evidence="3">
    <location>
        <begin position="281"/>
        <end position="305"/>
    </location>
</feature>
<evidence type="ECO:0000256" key="2">
    <source>
        <dbReference type="PROSITE-ProRule" id="PRU00059"/>
    </source>
</evidence>
<dbReference type="RefSeq" id="XP_031566190.1">
    <property type="nucleotide sequence ID" value="XM_031710330.1"/>
</dbReference>
<evidence type="ECO:0000256" key="3">
    <source>
        <dbReference type="SAM" id="MobiDB-lite"/>
    </source>
</evidence>
<dbReference type="InterPro" id="IPR052129">
    <property type="entry name" value="Spermadhesin-Link_domain"/>
</dbReference>
<dbReference type="AlphaFoldDB" id="A0A6P8IHN8"/>
<dbReference type="Proteomes" id="UP000515163">
    <property type="component" value="Unplaced"/>
</dbReference>
<keyword evidence="4" id="KW-0812">Transmembrane</keyword>
<protein>
    <submittedName>
        <fullName evidence="7">Uncharacterized protein LOC116301292</fullName>
    </submittedName>
</protein>
<accession>A0A6P8IHN8</accession>
<dbReference type="InterPro" id="IPR035914">
    <property type="entry name" value="Sperma_CUB_dom_sf"/>
</dbReference>
<comment type="caution">
    <text evidence="2">Lacks conserved residue(s) required for the propagation of feature annotation.</text>
</comment>
<keyword evidence="1" id="KW-1015">Disulfide bond</keyword>
<dbReference type="Pfam" id="PF15102">
    <property type="entry name" value="TMEM154"/>
    <property type="match status" value="1"/>
</dbReference>
<dbReference type="SMART" id="SM00042">
    <property type="entry name" value="CUB"/>
    <property type="match status" value="1"/>
</dbReference>
<keyword evidence="4" id="KW-0472">Membrane</keyword>
<proteinExistence type="predicted"/>
<dbReference type="InterPro" id="IPR000859">
    <property type="entry name" value="CUB_dom"/>
</dbReference>
<dbReference type="OrthoDB" id="5987063at2759"/>
<dbReference type="SUPFAM" id="SSF49854">
    <property type="entry name" value="Spermadhesin, CUB domain"/>
    <property type="match status" value="1"/>
</dbReference>
<keyword evidence="6" id="KW-1185">Reference proteome</keyword>
<dbReference type="PANTHER" id="PTHR46908">
    <property type="entry name" value="CUBILIN-LIKE PROTEIN"/>
    <property type="match status" value="1"/>
</dbReference>
<organism evidence="6 7">
    <name type="scientific">Actinia tenebrosa</name>
    <name type="common">Australian red waratah sea anemone</name>
    <dbReference type="NCBI Taxonomy" id="6105"/>
    <lineage>
        <taxon>Eukaryota</taxon>
        <taxon>Metazoa</taxon>
        <taxon>Cnidaria</taxon>
        <taxon>Anthozoa</taxon>
        <taxon>Hexacorallia</taxon>
        <taxon>Actiniaria</taxon>
        <taxon>Actiniidae</taxon>
        <taxon>Actinia</taxon>
    </lineage>
</organism>
<sequence length="371" mass="41972">MYYCYYQSCNYTLTDKKGVFQSPGFPGKYPDGQLCSWRIMVPDNHTVRVHFTHFSLDENDTQDVLEWYKSINSSFQLKETLHGFIQPFTLTETSDLLFKFVSNEEGHTLGFRAEYTVFIPGETTLEPPSSTPEASNSPTTNTNTPIPTEHISEITTESTMSRNRTAFALEAQCKGVGTIVVIVIPLACVVFVVIVIIIVVYRYRLARSKGEKKEERIEDKIAANPIYDQGDILLTERGSITTINTTMDFNGGQMYQTLSHDQKTTTNDEYHSDCQMYQSLSRDQKPGCDGRKEMDDPSTDFGRPTYHELEPVDHKVPDVVYGVLEGPDPNDGPSGDQVYQAVDENTTHEPFYQYTAPGTMVTQNHLYDSFT</sequence>
<dbReference type="KEGG" id="aten:116301292"/>
<evidence type="ECO:0000256" key="4">
    <source>
        <dbReference type="SAM" id="Phobius"/>
    </source>
</evidence>
<dbReference type="GeneID" id="116301292"/>
<dbReference type="CDD" id="cd00041">
    <property type="entry name" value="CUB"/>
    <property type="match status" value="1"/>
</dbReference>
<feature type="compositionally biased region" description="Low complexity" evidence="3">
    <location>
        <begin position="126"/>
        <end position="147"/>
    </location>
</feature>
<dbReference type="PROSITE" id="PS01180">
    <property type="entry name" value="CUB"/>
    <property type="match status" value="1"/>
</dbReference>
<dbReference type="PANTHER" id="PTHR46908:SF8">
    <property type="entry name" value="C-TYPE LECTIN DOMAIN-CONTAINING PROTEIN"/>
    <property type="match status" value="1"/>
</dbReference>
<evidence type="ECO:0000313" key="7">
    <source>
        <dbReference type="RefSeq" id="XP_031566190.1"/>
    </source>
</evidence>
<dbReference type="InterPro" id="IPR028064">
    <property type="entry name" value="TMEM154"/>
</dbReference>
<feature type="region of interest" description="Disordered" evidence="3">
    <location>
        <begin position="122"/>
        <end position="147"/>
    </location>
</feature>
<feature type="compositionally biased region" description="Basic and acidic residues" evidence="3">
    <location>
        <begin position="282"/>
        <end position="295"/>
    </location>
</feature>
<keyword evidence="4" id="KW-1133">Transmembrane helix</keyword>
<evidence type="ECO:0000313" key="6">
    <source>
        <dbReference type="Proteomes" id="UP000515163"/>
    </source>
</evidence>
<gene>
    <name evidence="7" type="primary">LOC116301292</name>
</gene>
<dbReference type="Gene3D" id="2.60.120.290">
    <property type="entry name" value="Spermadhesin, CUB domain"/>
    <property type="match status" value="1"/>
</dbReference>
<dbReference type="Pfam" id="PF00431">
    <property type="entry name" value="CUB"/>
    <property type="match status" value="1"/>
</dbReference>
<evidence type="ECO:0000259" key="5">
    <source>
        <dbReference type="PROSITE" id="PS01180"/>
    </source>
</evidence>
<feature type="domain" description="CUB" evidence="5">
    <location>
        <begin position="9"/>
        <end position="118"/>
    </location>
</feature>
<name>A0A6P8IHN8_ACTTE</name>
<dbReference type="InParanoid" id="A0A6P8IHN8"/>
<evidence type="ECO:0000256" key="1">
    <source>
        <dbReference type="ARBA" id="ARBA00023157"/>
    </source>
</evidence>